<dbReference type="KEGG" id="mtp:Mthe_1108"/>
<dbReference type="InterPro" id="IPR036390">
    <property type="entry name" value="WH_DNA-bd_sf"/>
</dbReference>
<evidence type="ECO:0000256" key="2">
    <source>
        <dbReference type="ARBA" id="ARBA00023125"/>
    </source>
</evidence>
<accession>A0B867</accession>
<dbReference type="GO" id="GO:0003677">
    <property type="term" value="F:DNA binding"/>
    <property type="evidence" value="ECO:0007669"/>
    <property type="project" value="UniProtKB-KW"/>
</dbReference>
<dbReference type="PANTHER" id="PTHR33154:SF33">
    <property type="entry name" value="TRANSCRIPTIONAL REPRESSOR SDPR"/>
    <property type="match status" value="1"/>
</dbReference>
<dbReference type="PRINTS" id="PR00778">
    <property type="entry name" value="HTHARSR"/>
</dbReference>
<dbReference type="PANTHER" id="PTHR33154">
    <property type="entry name" value="TRANSCRIPTIONAL REGULATOR, ARSR FAMILY"/>
    <property type="match status" value="1"/>
</dbReference>
<keyword evidence="6" id="KW-1185">Reference proteome</keyword>
<dbReference type="InterPro" id="IPR001845">
    <property type="entry name" value="HTH_ArsR_DNA-bd_dom"/>
</dbReference>
<dbReference type="SMART" id="SM00418">
    <property type="entry name" value="HTH_ARSR"/>
    <property type="match status" value="1"/>
</dbReference>
<evidence type="ECO:0000256" key="1">
    <source>
        <dbReference type="ARBA" id="ARBA00023015"/>
    </source>
</evidence>
<keyword evidence="2" id="KW-0238">DNA-binding</keyword>
<keyword evidence="1" id="KW-0805">Transcription regulation</keyword>
<dbReference type="Gene3D" id="1.10.10.10">
    <property type="entry name" value="Winged helix-like DNA-binding domain superfamily/Winged helix DNA-binding domain"/>
    <property type="match status" value="1"/>
</dbReference>
<dbReference type="PROSITE" id="PS50987">
    <property type="entry name" value="HTH_ARSR_2"/>
    <property type="match status" value="1"/>
</dbReference>
<evidence type="ECO:0000313" key="5">
    <source>
        <dbReference type="EMBL" id="ABK14891.1"/>
    </source>
</evidence>
<dbReference type="GO" id="GO:0003700">
    <property type="term" value="F:DNA-binding transcription factor activity"/>
    <property type="evidence" value="ECO:0007669"/>
    <property type="project" value="InterPro"/>
</dbReference>
<dbReference type="CDD" id="cd00090">
    <property type="entry name" value="HTH_ARSR"/>
    <property type="match status" value="1"/>
</dbReference>
<organism evidence="5 6">
    <name type="scientific">Methanothrix thermoacetophila (strain DSM 6194 / JCM 14653 / NBRC 101360 / PT)</name>
    <name type="common">Methanosaeta thermophila</name>
    <dbReference type="NCBI Taxonomy" id="349307"/>
    <lineage>
        <taxon>Archaea</taxon>
        <taxon>Methanobacteriati</taxon>
        <taxon>Methanobacteriota</taxon>
        <taxon>Stenosarchaea group</taxon>
        <taxon>Methanomicrobia</taxon>
        <taxon>Methanotrichales</taxon>
        <taxon>Methanotrichaceae</taxon>
        <taxon>Methanothrix</taxon>
    </lineage>
</organism>
<dbReference type="InterPro" id="IPR036388">
    <property type="entry name" value="WH-like_DNA-bd_sf"/>
</dbReference>
<protein>
    <submittedName>
        <fullName evidence="5">Transcriptional regulator, ArsR family</fullName>
    </submittedName>
</protein>
<dbReference type="SUPFAM" id="SSF46785">
    <property type="entry name" value="Winged helix' DNA-binding domain"/>
    <property type="match status" value="1"/>
</dbReference>
<evidence type="ECO:0000313" key="6">
    <source>
        <dbReference type="Proteomes" id="UP000000674"/>
    </source>
</evidence>
<evidence type="ECO:0000256" key="3">
    <source>
        <dbReference type="ARBA" id="ARBA00023163"/>
    </source>
</evidence>
<evidence type="ECO:0000259" key="4">
    <source>
        <dbReference type="PROSITE" id="PS50987"/>
    </source>
</evidence>
<sequence>MLVVHISPYFDKLIYSPRKAPSMLSVPRLEMQVRIFGALADPIRIKILLLLSDGERCVCEILPAFERSQSTISKHLSILYNAGLLDRRIEGNRTIYSIKNRRVVELLETADAIAIAHLSSLVESEGD</sequence>
<reference evidence="5 6" key="1">
    <citation type="submission" date="2006-10" db="EMBL/GenBank/DDBJ databases">
        <title>Complete sequence of Methanosaeta thermophila PT.</title>
        <authorList>
            <consortium name="US DOE Joint Genome Institute"/>
            <person name="Copeland A."/>
            <person name="Lucas S."/>
            <person name="Lapidus A."/>
            <person name="Barry K."/>
            <person name="Detter J.C."/>
            <person name="Glavina del Rio T."/>
            <person name="Hammon N."/>
            <person name="Israni S."/>
            <person name="Pitluck S."/>
            <person name="Chain P."/>
            <person name="Malfatti S."/>
            <person name="Shin M."/>
            <person name="Vergez L."/>
            <person name="Schmutz J."/>
            <person name="Larimer F."/>
            <person name="Land M."/>
            <person name="Hauser L."/>
            <person name="Kyrpides N."/>
            <person name="Kim E."/>
            <person name="Smith K.S."/>
            <person name="Ingram-Smith C."/>
            <person name="Richardson P."/>
        </authorList>
    </citation>
    <scope>NUCLEOTIDE SEQUENCE [LARGE SCALE GENOMIC DNA]</scope>
    <source>
        <strain evidence="6">DSM 6194 / JCM 14653 / NBRC 101360 / PT</strain>
    </source>
</reference>
<name>A0B867_METTP</name>
<dbReference type="InterPro" id="IPR011991">
    <property type="entry name" value="ArsR-like_HTH"/>
</dbReference>
<dbReference type="InterPro" id="IPR051081">
    <property type="entry name" value="HTH_MetalResp_TranReg"/>
</dbReference>
<dbReference type="Pfam" id="PF01022">
    <property type="entry name" value="HTH_5"/>
    <property type="match status" value="1"/>
</dbReference>
<gene>
    <name evidence="5" type="ordered locus">Mthe_1108</name>
</gene>
<dbReference type="EMBL" id="CP000477">
    <property type="protein sequence ID" value="ABK14891.1"/>
    <property type="molecule type" value="Genomic_DNA"/>
</dbReference>
<dbReference type="NCBIfam" id="NF033788">
    <property type="entry name" value="HTH_metalloreg"/>
    <property type="match status" value="1"/>
</dbReference>
<dbReference type="AlphaFoldDB" id="A0B867"/>
<proteinExistence type="predicted"/>
<feature type="domain" description="HTH arsR-type" evidence="4">
    <location>
        <begin position="24"/>
        <end position="118"/>
    </location>
</feature>
<dbReference type="HOGENOM" id="CLU_097806_3_3_2"/>
<dbReference type="STRING" id="349307.Mthe_1108"/>
<dbReference type="Proteomes" id="UP000000674">
    <property type="component" value="Chromosome"/>
</dbReference>
<keyword evidence="3" id="KW-0804">Transcription</keyword>